<sequence>MTQVTVTASLSLSPVSRIAYQQPPPQDVRIKLEHEGEKRIIQFRRPLKFKELLKKVTDAFGEQMDLYYPNTELLVPLRCQEDLEKAVLYLDLHPSMKSLRVLVKTPKNNHLLVPLRCQEDLEKAVLYLDLHPSMKSLRVLVKTPKNNHYLQVNSRADKPPEMRMSKSMGDLKGSPFKSTERIRKHSTGSLHTGRSSPPPGSVPEEQQQIARKGSYTSIHSEGEFIPETLDQNILDPFGRADNSLSDSCHSLDSPPFSQSETNRDWNCVNQSREYAAPQAPVNWRLGKLLGRGAFGEVYLCYDADTGRELAVKQVPFDPESHETSKEVNSLECEIQLLKNLHHERIVQYYGCLRDPEEKKLSIFVEFMPGGSIKDQLKAYGALTENVTRRYTRQILQGVFYLHSNMIVHRDIKGANILRDSSGNVKLGDFGASKRIQTICMSGSGMKSVTGTPYWMSPEVISGEGYGRKADVWSVGCTVVEMLTEKPPWAEYEAMAAIFKIATQPTKPRLPEGVSESCRDFLMRIFVEEKQRPTAEELLGHSFFQGSL</sequence>
<dbReference type="Pfam" id="PF00069">
    <property type="entry name" value="Pkinase"/>
    <property type="match status" value="1"/>
</dbReference>
<dbReference type="Gene3D" id="3.10.20.90">
    <property type="entry name" value="Phosphatidylinositol 3-kinase Catalytic Subunit, Chain A, domain 1"/>
    <property type="match status" value="2"/>
</dbReference>
<dbReference type="AlphaFoldDB" id="A0A662YTU7"/>
<comment type="cofactor">
    <cofactor evidence="1">
        <name>Mg(2+)</name>
        <dbReference type="ChEBI" id="CHEBI:18420"/>
    </cofactor>
</comment>
<feature type="domain" description="Protein kinase" evidence="12">
    <location>
        <begin position="283"/>
        <end position="543"/>
    </location>
</feature>
<evidence type="ECO:0000256" key="8">
    <source>
        <dbReference type="ARBA" id="ARBA00022840"/>
    </source>
</evidence>
<evidence type="ECO:0000256" key="10">
    <source>
        <dbReference type="PROSITE-ProRule" id="PRU10141"/>
    </source>
</evidence>
<evidence type="ECO:0000256" key="1">
    <source>
        <dbReference type="ARBA" id="ARBA00001946"/>
    </source>
</evidence>
<dbReference type="PROSITE" id="PS00107">
    <property type="entry name" value="PROTEIN_KINASE_ATP"/>
    <property type="match status" value="1"/>
</dbReference>
<dbReference type="GO" id="GO:0035556">
    <property type="term" value="P:intracellular signal transduction"/>
    <property type="evidence" value="ECO:0007669"/>
    <property type="project" value="UniProtKB-ARBA"/>
</dbReference>
<keyword evidence="2" id="KW-0723">Serine/threonine-protein kinase</keyword>
<feature type="compositionally biased region" description="Polar residues" evidence="11">
    <location>
        <begin position="204"/>
        <end position="214"/>
    </location>
</feature>
<evidence type="ECO:0000256" key="4">
    <source>
        <dbReference type="ARBA" id="ARBA00022679"/>
    </source>
</evidence>
<keyword evidence="9" id="KW-0460">Magnesium</keyword>
<dbReference type="GO" id="GO:0004674">
    <property type="term" value="F:protein serine/threonine kinase activity"/>
    <property type="evidence" value="ECO:0007669"/>
    <property type="project" value="UniProtKB-KW"/>
</dbReference>
<accession>A0A662YTU7</accession>
<dbReference type="Pfam" id="PF00564">
    <property type="entry name" value="PB1"/>
    <property type="match status" value="1"/>
</dbReference>
<feature type="region of interest" description="Disordered" evidence="11">
    <location>
        <begin position="153"/>
        <end position="214"/>
    </location>
</feature>
<dbReference type="PROSITE" id="PS50011">
    <property type="entry name" value="PROTEIN_KINASE_DOM"/>
    <property type="match status" value="1"/>
</dbReference>
<evidence type="ECO:0000256" key="5">
    <source>
        <dbReference type="ARBA" id="ARBA00022723"/>
    </source>
</evidence>
<dbReference type="FunFam" id="1.10.510.10:FF:000071">
    <property type="entry name" value="Mitogen-activated protein kinase kinase kinase 3 isoform 2"/>
    <property type="match status" value="1"/>
</dbReference>
<keyword evidence="14" id="KW-1185">Reference proteome</keyword>
<evidence type="ECO:0000259" key="12">
    <source>
        <dbReference type="PROSITE" id="PS50011"/>
    </source>
</evidence>
<reference evidence="13 14" key="1">
    <citation type="submission" date="2019-01" db="EMBL/GenBank/DDBJ databases">
        <title>Draft Genome and Complete Hox-Cluster Characterization of the Sterlet Sturgeon (Acipenser ruthenus).</title>
        <authorList>
            <person name="Wei Q."/>
        </authorList>
    </citation>
    <scope>NUCLEOTIDE SEQUENCE [LARGE SCALE GENOMIC DNA]</scope>
    <source>
        <strain evidence="13">WHYD16114868_AA</strain>
        <tissue evidence="13">Blood</tissue>
    </source>
</reference>
<organism evidence="13 14">
    <name type="scientific">Acipenser ruthenus</name>
    <name type="common">Sterlet sturgeon</name>
    <dbReference type="NCBI Taxonomy" id="7906"/>
    <lineage>
        <taxon>Eukaryota</taxon>
        <taxon>Metazoa</taxon>
        <taxon>Chordata</taxon>
        <taxon>Craniata</taxon>
        <taxon>Vertebrata</taxon>
        <taxon>Euteleostomi</taxon>
        <taxon>Actinopterygii</taxon>
        <taxon>Chondrostei</taxon>
        <taxon>Acipenseriformes</taxon>
        <taxon>Acipenseridae</taxon>
        <taxon>Acipenser</taxon>
    </lineage>
</organism>
<feature type="compositionally biased region" description="Basic and acidic residues" evidence="11">
    <location>
        <begin position="155"/>
        <end position="164"/>
    </location>
</feature>
<dbReference type="GO" id="GO:0046872">
    <property type="term" value="F:metal ion binding"/>
    <property type="evidence" value="ECO:0007669"/>
    <property type="project" value="UniProtKB-KW"/>
</dbReference>
<keyword evidence="8 10" id="KW-0067">ATP-binding</keyword>
<dbReference type="InterPro" id="IPR011009">
    <property type="entry name" value="Kinase-like_dom_sf"/>
</dbReference>
<dbReference type="PANTHER" id="PTHR11584:SF392">
    <property type="entry name" value="MITOGEN-ACTIVATED PROTEIN KINASE KINASE KINASE 3"/>
    <property type="match status" value="1"/>
</dbReference>
<dbReference type="InterPro" id="IPR000270">
    <property type="entry name" value="PB1_dom"/>
</dbReference>
<evidence type="ECO:0000256" key="9">
    <source>
        <dbReference type="ARBA" id="ARBA00022842"/>
    </source>
</evidence>
<name>A0A662YTU7_ACIRT</name>
<keyword evidence="3" id="KW-0597">Phosphoprotein</keyword>
<keyword evidence="7 13" id="KW-0418">Kinase</keyword>
<keyword evidence="4" id="KW-0808">Transferase</keyword>
<gene>
    <name evidence="13" type="ORF">EOD39_10621</name>
</gene>
<evidence type="ECO:0000256" key="3">
    <source>
        <dbReference type="ARBA" id="ARBA00022553"/>
    </source>
</evidence>
<keyword evidence="6 10" id="KW-0547">Nucleotide-binding</keyword>
<evidence type="ECO:0000256" key="2">
    <source>
        <dbReference type="ARBA" id="ARBA00022527"/>
    </source>
</evidence>
<evidence type="ECO:0000313" key="14">
    <source>
        <dbReference type="Proteomes" id="UP000289886"/>
    </source>
</evidence>
<dbReference type="SUPFAM" id="SSF54277">
    <property type="entry name" value="CAD &amp; PB1 domains"/>
    <property type="match status" value="2"/>
</dbReference>
<dbReference type="CDD" id="cd06405">
    <property type="entry name" value="PB1_Mekk2_3"/>
    <property type="match status" value="1"/>
</dbReference>
<evidence type="ECO:0000313" key="13">
    <source>
        <dbReference type="EMBL" id="RXM99902.1"/>
    </source>
</evidence>
<dbReference type="SMART" id="SM00220">
    <property type="entry name" value="S_TKc"/>
    <property type="match status" value="1"/>
</dbReference>
<dbReference type="GO" id="GO:0005524">
    <property type="term" value="F:ATP binding"/>
    <property type="evidence" value="ECO:0007669"/>
    <property type="project" value="UniProtKB-UniRule"/>
</dbReference>
<dbReference type="Gene3D" id="1.10.510.10">
    <property type="entry name" value="Transferase(Phosphotransferase) domain 1"/>
    <property type="match status" value="1"/>
</dbReference>
<dbReference type="InterPro" id="IPR034879">
    <property type="entry name" value="PB1_MEKK2/3"/>
</dbReference>
<evidence type="ECO:0000256" key="11">
    <source>
        <dbReference type="SAM" id="MobiDB-lite"/>
    </source>
</evidence>
<keyword evidence="5" id="KW-0479">Metal-binding</keyword>
<feature type="binding site" evidence="10">
    <location>
        <position position="312"/>
    </location>
    <ligand>
        <name>ATP</name>
        <dbReference type="ChEBI" id="CHEBI:30616"/>
    </ligand>
</feature>
<comment type="caution">
    <text evidence="13">The sequence shown here is derived from an EMBL/GenBank/DDBJ whole genome shotgun (WGS) entry which is preliminary data.</text>
</comment>
<dbReference type="EMBL" id="SCEB01000279">
    <property type="protein sequence ID" value="RXM99902.1"/>
    <property type="molecule type" value="Genomic_DNA"/>
</dbReference>
<evidence type="ECO:0000256" key="6">
    <source>
        <dbReference type="ARBA" id="ARBA00022741"/>
    </source>
</evidence>
<dbReference type="PANTHER" id="PTHR11584">
    <property type="entry name" value="SERINE/THREONINE PROTEIN KINASE"/>
    <property type="match status" value="1"/>
</dbReference>
<dbReference type="Proteomes" id="UP000289886">
    <property type="component" value="Unassembled WGS sequence"/>
</dbReference>
<dbReference type="InterPro" id="IPR000719">
    <property type="entry name" value="Prot_kinase_dom"/>
</dbReference>
<protein>
    <submittedName>
        <fullName evidence="13">Mitogen-activated protein kinase kinase kinase 2</fullName>
    </submittedName>
</protein>
<evidence type="ECO:0000256" key="7">
    <source>
        <dbReference type="ARBA" id="ARBA00022777"/>
    </source>
</evidence>
<dbReference type="SUPFAM" id="SSF56112">
    <property type="entry name" value="Protein kinase-like (PK-like)"/>
    <property type="match status" value="1"/>
</dbReference>
<dbReference type="InterPro" id="IPR017441">
    <property type="entry name" value="Protein_kinase_ATP_BS"/>
</dbReference>
<proteinExistence type="predicted"/>
<dbReference type="SMART" id="SM00666">
    <property type="entry name" value="PB1"/>
    <property type="match status" value="1"/>
</dbReference>
<dbReference type="FunFam" id="3.10.20.90:FF:000026">
    <property type="entry name" value="Mitogen-activated protein kinase kinase kinase 3 isoform 2"/>
    <property type="match status" value="1"/>
</dbReference>